<accession>A0ABV4TUY4</accession>
<dbReference type="EMBL" id="JBGUAW010000006">
    <property type="protein sequence ID" value="MFA9461043.1"/>
    <property type="molecule type" value="Genomic_DNA"/>
</dbReference>
<feature type="transmembrane region" description="Helical" evidence="1">
    <location>
        <begin position="21"/>
        <end position="41"/>
    </location>
</feature>
<evidence type="ECO:0000313" key="2">
    <source>
        <dbReference type="EMBL" id="MFA9461043.1"/>
    </source>
</evidence>
<keyword evidence="3" id="KW-1185">Reference proteome</keyword>
<protein>
    <submittedName>
        <fullName evidence="2">Uncharacterized protein</fullName>
    </submittedName>
</protein>
<evidence type="ECO:0000313" key="3">
    <source>
        <dbReference type="Proteomes" id="UP001575181"/>
    </source>
</evidence>
<gene>
    <name evidence="2" type="ORF">ACERLL_09430</name>
</gene>
<proteinExistence type="predicted"/>
<dbReference type="RefSeq" id="WP_373655831.1">
    <property type="nucleotide sequence ID" value="NZ_JBGUAW010000006.1"/>
</dbReference>
<reference evidence="2 3" key="1">
    <citation type="submission" date="2024-08" db="EMBL/GenBank/DDBJ databases">
        <title>Whole-genome sequencing of halo(alkali)philic microorganisms from hypersaline lakes.</title>
        <authorList>
            <person name="Sorokin D.Y."/>
            <person name="Merkel A.Y."/>
            <person name="Messina E."/>
            <person name="Yakimov M."/>
        </authorList>
    </citation>
    <scope>NUCLEOTIDE SEQUENCE [LARGE SCALE GENOMIC DNA]</scope>
    <source>
        <strain evidence="2 3">Cl-TMA</strain>
    </source>
</reference>
<comment type="caution">
    <text evidence="2">The sequence shown here is derived from an EMBL/GenBank/DDBJ whole genome shotgun (WGS) entry which is preliminary data.</text>
</comment>
<name>A0ABV4TUY4_9GAMM</name>
<evidence type="ECO:0000256" key="1">
    <source>
        <dbReference type="SAM" id="Phobius"/>
    </source>
</evidence>
<dbReference type="Proteomes" id="UP001575181">
    <property type="component" value="Unassembled WGS sequence"/>
</dbReference>
<keyword evidence="1" id="KW-0812">Transmembrane</keyword>
<keyword evidence="1" id="KW-1133">Transmembrane helix</keyword>
<organism evidence="2 3">
    <name type="scientific">Thiohalorhabdus methylotrophus</name>
    <dbReference type="NCBI Taxonomy" id="3242694"/>
    <lineage>
        <taxon>Bacteria</taxon>
        <taxon>Pseudomonadati</taxon>
        <taxon>Pseudomonadota</taxon>
        <taxon>Gammaproteobacteria</taxon>
        <taxon>Thiohalorhabdales</taxon>
        <taxon>Thiohalorhabdaceae</taxon>
        <taxon>Thiohalorhabdus</taxon>
    </lineage>
</organism>
<sequence length="93" mass="9984">MWSSLSHNAISQIESFRTMASMGLSSFFLFAALAMGGMALFEMLRGLYGLLAAAMHSGESVSGFIQGLNTAVIAMAAYDRATSWRNPLVDNRG</sequence>
<keyword evidence="1" id="KW-0472">Membrane</keyword>